<evidence type="ECO:0000313" key="3">
    <source>
        <dbReference type="Proteomes" id="UP001561046"/>
    </source>
</evidence>
<evidence type="ECO:0000259" key="1">
    <source>
        <dbReference type="Pfam" id="PF12146"/>
    </source>
</evidence>
<dbReference type="PRINTS" id="PR00111">
    <property type="entry name" value="ABHYDROLASE"/>
</dbReference>
<evidence type="ECO:0000313" key="2">
    <source>
        <dbReference type="EMBL" id="MEX8193025.1"/>
    </source>
</evidence>
<sequence length="289" mass="30942">MNAAAQAEMQISHLAAPDGVSLCVRDWPVPSGYRARGMVLIVHGLGEHGGRYEMLARRLNAWGFAVRAYDHYGHGLSGGPRGGLSSDTRLLDDLATVLDATYAAQSRSQPLVLLGHSLGGLVAADFVAAGLRHVDGLVLSSPALALYLSGLQKALLGSLPRLLPNLRVPNGVRSSDLSHDAAVAKAYDADVLNHGHISVRLARYMLDAGPRVQAKARNWCVPTLLLWGGQDKLVDPAGSRMLADHAPQAVLQAQAFDTAYHEIFNESPELAAPVFACLQQWLGRQFPAR</sequence>
<dbReference type="PANTHER" id="PTHR11614">
    <property type="entry name" value="PHOSPHOLIPASE-RELATED"/>
    <property type="match status" value="1"/>
</dbReference>
<proteinExistence type="predicted"/>
<protein>
    <submittedName>
        <fullName evidence="2">Lysophospholipase</fullName>
    </submittedName>
</protein>
<keyword evidence="3" id="KW-1185">Reference proteome</keyword>
<gene>
    <name evidence="2" type="ORF">AB6724_09235</name>
</gene>
<dbReference type="Pfam" id="PF12146">
    <property type="entry name" value="Hydrolase_4"/>
    <property type="match status" value="1"/>
</dbReference>
<accession>A0ABV3ZUL0</accession>
<name>A0ABV3ZUL0_9BURK</name>
<reference evidence="2 3" key="1">
    <citation type="journal article" date="2013" name="Int. J. Syst. Evol. Microbiol.">
        <title>Comamonas guangdongensis sp. nov., isolated from subterranean forest sediment, and emended description of the genus Comamonas.</title>
        <authorList>
            <person name="Zhang J."/>
            <person name="Wang Y."/>
            <person name="Zhou S."/>
            <person name="Wu C."/>
            <person name="He J."/>
            <person name="Li F."/>
        </authorList>
    </citation>
    <scope>NUCLEOTIDE SEQUENCE [LARGE SCALE GENOMIC DNA]</scope>
    <source>
        <strain evidence="2 3">CCTCC AB2011133</strain>
    </source>
</reference>
<dbReference type="InterPro" id="IPR029058">
    <property type="entry name" value="AB_hydrolase_fold"/>
</dbReference>
<dbReference type="SUPFAM" id="SSF53474">
    <property type="entry name" value="alpha/beta-Hydrolases"/>
    <property type="match status" value="1"/>
</dbReference>
<dbReference type="RefSeq" id="WP_369338223.1">
    <property type="nucleotide sequence ID" value="NZ_JBFYGN010000008.1"/>
</dbReference>
<dbReference type="InterPro" id="IPR051044">
    <property type="entry name" value="MAG_DAG_Lipase"/>
</dbReference>
<dbReference type="EMBL" id="JBFYGN010000008">
    <property type="protein sequence ID" value="MEX8193025.1"/>
    <property type="molecule type" value="Genomic_DNA"/>
</dbReference>
<dbReference type="Gene3D" id="3.40.50.1820">
    <property type="entry name" value="alpha/beta hydrolase"/>
    <property type="match status" value="1"/>
</dbReference>
<feature type="domain" description="Serine aminopeptidase S33" evidence="1">
    <location>
        <begin position="35"/>
        <end position="267"/>
    </location>
</feature>
<dbReference type="InterPro" id="IPR000073">
    <property type="entry name" value="AB_hydrolase_1"/>
</dbReference>
<dbReference type="InterPro" id="IPR022742">
    <property type="entry name" value="Hydrolase_4"/>
</dbReference>
<organism evidence="2 3">
    <name type="scientific">Comamonas guangdongensis</name>
    <dbReference type="NCBI Taxonomy" id="510515"/>
    <lineage>
        <taxon>Bacteria</taxon>
        <taxon>Pseudomonadati</taxon>
        <taxon>Pseudomonadota</taxon>
        <taxon>Betaproteobacteria</taxon>
        <taxon>Burkholderiales</taxon>
        <taxon>Comamonadaceae</taxon>
        <taxon>Comamonas</taxon>
    </lineage>
</organism>
<dbReference type="Proteomes" id="UP001561046">
    <property type="component" value="Unassembled WGS sequence"/>
</dbReference>
<comment type="caution">
    <text evidence="2">The sequence shown here is derived from an EMBL/GenBank/DDBJ whole genome shotgun (WGS) entry which is preliminary data.</text>
</comment>